<dbReference type="Pfam" id="PF02566">
    <property type="entry name" value="OsmC"/>
    <property type="match status" value="1"/>
</dbReference>
<dbReference type="InterPro" id="IPR036102">
    <property type="entry name" value="OsmC/Ohrsf"/>
</dbReference>
<name>A0A9X2ESN7_9GAMM</name>
<evidence type="ECO:0000313" key="2">
    <source>
        <dbReference type="EMBL" id="MCO1335031.1"/>
    </source>
</evidence>
<comment type="caution">
    <text evidence="2">The sequence shown here is derived from an EMBL/GenBank/DDBJ whole genome shotgun (WGS) entry which is preliminary data.</text>
</comment>
<gene>
    <name evidence="2" type="ORF">MO867_11865</name>
</gene>
<dbReference type="SUPFAM" id="SSF82784">
    <property type="entry name" value="OsmC-like"/>
    <property type="match status" value="1"/>
</dbReference>
<dbReference type="InterPro" id="IPR015946">
    <property type="entry name" value="KH_dom-like_a/b"/>
</dbReference>
<reference evidence="2" key="1">
    <citation type="journal article" date="2022" name="Arch. Microbiol.">
        <title>Microbulbifer okhotskensis sp. nov., isolated from a deep bottom sediment of the Okhotsk Sea.</title>
        <authorList>
            <person name="Romanenko L."/>
            <person name="Kurilenko V."/>
            <person name="Otstavnykh N."/>
            <person name="Velansky P."/>
            <person name="Isaeva M."/>
            <person name="Mikhailov V."/>
        </authorList>
    </citation>
    <scope>NUCLEOTIDE SEQUENCE</scope>
    <source>
        <strain evidence="2">OS29</strain>
    </source>
</reference>
<dbReference type="PANTHER" id="PTHR33797:SF2">
    <property type="entry name" value="ORGANIC HYDROPEROXIDE RESISTANCE PROTEIN-LIKE"/>
    <property type="match status" value="1"/>
</dbReference>
<dbReference type="PANTHER" id="PTHR33797">
    <property type="entry name" value="ORGANIC HYDROPEROXIDE RESISTANCE PROTEIN-LIKE"/>
    <property type="match status" value="1"/>
</dbReference>
<dbReference type="RefSeq" id="WP_252467204.1">
    <property type="nucleotide sequence ID" value="NZ_JALBWM010000046.1"/>
</dbReference>
<dbReference type="InterPro" id="IPR019953">
    <property type="entry name" value="OHR"/>
</dbReference>
<organism evidence="2 3">
    <name type="scientific">Microbulbifer okhotskensis</name>
    <dbReference type="NCBI Taxonomy" id="2926617"/>
    <lineage>
        <taxon>Bacteria</taxon>
        <taxon>Pseudomonadati</taxon>
        <taxon>Pseudomonadota</taxon>
        <taxon>Gammaproteobacteria</taxon>
        <taxon>Cellvibrionales</taxon>
        <taxon>Microbulbiferaceae</taxon>
        <taxon>Microbulbifer</taxon>
    </lineage>
</organism>
<sequence>MHALYKAVAKANGGREGEAESSDGKLHVKLSMPKELGGAGGKGTNPEQLFAAGYAACFIGAIKFVAGKKKVKVADETTVCAEVGIGTLGKGFGLDIDLYIHLPGLDQTTAKKLANTAHEEVCPYSHATRGNVDVRLHVST</sequence>
<evidence type="ECO:0000313" key="3">
    <source>
        <dbReference type="Proteomes" id="UP001139028"/>
    </source>
</evidence>
<proteinExistence type="inferred from homology"/>
<accession>A0A9X2ESN7</accession>
<dbReference type="Proteomes" id="UP001139028">
    <property type="component" value="Unassembled WGS sequence"/>
</dbReference>
<dbReference type="Gene3D" id="3.30.300.20">
    <property type="match status" value="1"/>
</dbReference>
<evidence type="ECO:0000256" key="1">
    <source>
        <dbReference type="ARBA" id="ARBA00007378"/>
    </source>
</evidence>
<dbReference type="AlphaFoldDB" id="A0A9X2ESN7"/>
<comment type="similarity">
    <text evidence="1">Belongs to the OsmC/Ohr family.</text>
</comment>
<protein>
    <submittedName>
        <fullName evidence="2">Organic hydroperoxide resistance protein</fullName>
    </submittedName>
</protein>
<dbReference type="GO" id="GO:0006979">
    <property type="term" value="P:response to oxidative stress"/>
    <property type="evidence" value="ECO:0007669"/>
    <property type="project" value="InterPro"/>
</dbReference>
<keyword evidence="3" id="KW-1185">Reference proteome</keyword>
<dbReference type="EMBL" id="JALBWM010000046">
    <property type="protein sequence ID" value="MCO1335031.1"/>
    <property type="molecule type" value="Genomic_DNA"/>
</dbReference>
<dbReference type="Gene3D" id="2.20.25.10">
    <property type="match status" value="1"/>
</dbReference>
<dbReference type="InterPro" id="IPR003718">
    <property type="entry name" value="OsmC/Ohr_fam"/>
</dbReference>
<dbReference type="NCBIfam" id="TIGR03561">
    <property type="entry name" value="organ_hyd_perox"/>
    <property type="match status" value="1"/>
</dbReference>